<dbReference type="Pfam" id="PF13577">
    <property type="entry name" value="SnoaL_4"/>
    <property type="match status" value="1"/>
</dbReference>
<dbReference type="EMBL" id="RPFW01000005">
    <property type="protein sequence ID" value="TVZ02395.1"/>
    <property type="molecule type" value="Genomic_DNA"/>
</dbReference>
<evidence type="ECO:0000313" key="2">
    <source>
        <dbReference type="EMBL" id="TVZ02395.1"/>
    </source>
</evidence>
<dbReference type="AlphaFoldDB" id="A0A6P2BW70"/>
<gene>
    <name evidence="2" type="ORF">EAS64_26715</name>
</gene>
<comment type="caution">
    <text evidence="2">The sequence shown here is derived from an EMBL/GenBank/DDBJ whole genome shotgun (WGS) entry which is preliminary data.</text>
</comment>
<evidence type="ECO:0000259" key="1">
    <source>
        <dbReference type="Pfam" id="PF13577"/>
    </source>
</evidence>
<name>A0A6P2BW70_9ACTN</name>
<proteinExistence type="predicted"/>
<dbReference type="RefSeq" id="WP_145857360.1">
    <property type="nucleotide sequence ID" value="NZ_RPFW01000005.1"/>
</dbReference>
<feature type="domain" description="SnoaL-like" evidence="1">
    <location>
        <begin position="9"/>
        <end position="140"/>
    </location>
</feature>
<dbReference type="SUPFAM" id="SSF54427">
    <property type="entry name" value="NTF2-like"/>
    <property type="match status" value="1"/>
</dbReference>
<accession>A0A6P2BW70</accession>
<dbReference type="Gene3D" id="3.10.450.50">
    <property type="match status" value="1"/>
</dbReference>
<reference evidence="2 3" key="1">
    <citation type="submission" date="2018-11" db="EMBL/GenBank/DDBJ databases">
        <title>Trebonia kvetii gen.nov., sp.nov., a novel acidophilic actinobacterium, and proposal of the new actinobacterial family Treboniaceae fam. nov.</title>
        <authorList>
            <person name="Rapoport D."/>
            <person name="Sagova-Mareckova M."/>
            <person name="Sedlacek I."/>
            <person name="Provaznik J."/>
            <person name="Kralova S."/>
            <person name="Pavlinic D."/>
            <person name="Benes V."/>
            <person name="Kopecky J."/>
        </authorList>
    </citation>
    <scope>NUCLEOTIDE SEQUENCE [LARGE SCALE GENOMIC DNA]</scope>
    <source>
        <strain evidence="2 3">15Tr583</strain>
    </source>
</reference>
<keyword evidence="3" id="KW-1185">Reference proteome</keyword>
<organism evidence="2 3">
    <name type="scientific">Trebonia kvetii</name>
    <dbReference type="NCBI Taxonomy" id="2480626"/>
    <lineage>
        <taxon>Bacteria</taxon>
        <taxon>Bacillati</taxon>
        <taxon>Actinomycetota</taxon>
        <taxon>Actinomycetes</taxon>
        <taxon>Streptosporangiales</taxon>
        <taxon>Treboniaceae</taxon>
        <taxon>Trebonia</taxon>
    </lineage>
</organism>
<dbReference type="Proteomes" id="UP000460272">
    <property type="component" value="Unassembled WGS sequence"/>
</dbReference>
<dbReference type="InterPro" id="IPR032710">
    <property type="entry name" value="NTF2-like_dom_sf"/>
</dbReference>
<dbReference type="OrthoDB" id="1492465at2"/>
<dbReference type="InterPro" id="IPR037401">
    <property type="entry name" value="SnoaL-like"/>
</dbReference>
<protein>
    <recommendedName>
        <fullName evidence="1">SnoaL-like domain-containing protein</fullName>
    </recommendedName>
</protein>
<evidence type="ECO:0000313" key="3">
    <source>
        <dbReference type="Proteomes" id="UP000460272"/>
    </source>
</evidence>
<dbReference type="CDD" id="cd00531">
    <property type="entry name" value="NTF2_like"/>
    <property type="match status" value="1"/>
</dbReference>
<sequence length="151" mass="16598">MTVPMSPVEQVHAQLARQKWAVDTRDAEALKCLYTADSAQVIYQGGPDGRREIARSRGRDEIIAGITAGWERTAATWYPGSLVHQIGSVLAEPAAGGRIRCRSYASILALDAAGAPVLRGYLTYDDTWALDEGEWRLADRETVMFGYPLSR</sequence>